<keyword evidence="4" id="KW-1185">Reference proteome</keyword>
<dbReference type="PANTHER" id="PTHR32046:SF11">
    <property type="entry name" value="IMMUNE-ASSOCIATED NUCLEOTIDE-BINDING PROTEIN 10-LIKE"/>
    <property type="match status" value="1"/>
</dbReference>
<feature type="coiled-coil region" evidence="1">
    <location>
        <begin position="329"/>
        <end position="356"/>
    </location>
</feature>
<gene>
    <name evidence="3" type="ORF">ONB1V03_LOCUS4277</name>
</gene>
<dbReference type="Proteomes" id="UP000728032">
    <property type="component" value="Unassembled WGS sequence"/>
</dbReference>
<dbReference type="PANTHER" id="PTHR32046">
    <property type="entry name" value="G DOMAIN-CONTAINING PROTEIN"/>
    <property type="match status" value="1"/>
</dbReference>
<accession>A0A7R9QF82</accession>
<dbReference type="InterPro" id="IPR058519">
    <property type="entry name" value="DUF8206"/>
</dbReference>
<dbReference type="OrthoDB" id="2386367at2759"/>
<name>A0A7R9QF82_9ACAR</name>
<evidence type="ECO:0000313" key="3">
    <source>
        <dbReference type="EMBL" id="CAD7643709.1"/>
    </source>
</evidence>
<feature type="domain" description="DUF8206" evidence="2">
    <location>
        <begin position="197"/>
        <end position="255"/>
    </location>
</feature>
<protein>
    <recommendedName>
        <fullName evidence="2">DUF8206 domain-containing protein</fullName>
    </recommendedName>
</protein>
<sequence>MYEAKSNPICLIPVNFTLFSHLNKSAADNILFLFTNARSTQYAPGDTGPALVSLLKQIKERPPHVDILYNKQTIYCFDNEAFRFAVASAPPNNMIFDDLLTRDYEVSWMGSVRECDRLMERIISLKPHQVMETLSLNNAKQSILLLTQPLADIAKNISDNVKACEQHKKKVSEFKGNITEFEKELYVPWKDIESDPLNEPKTVCNEGNCIVKETINGTVKIHYKTDCHSPCYLTHSDGNVMGNVGLLDCIAFNKYESIGEGEWRVPTNLVPDQNVTLNAEGKAFLYYLERTKSDNCFKCGHSFQSHLHIKYETRIVNKKIRDEKKYKSINTAKEAAAAKQAQIVELEARIKELTDENTTISICMAKFACFLSNNALTPFNDAFEGYVKDAGKLSGGDSKVTIDKLQQMLDRYKYEKDAILAAMKKGKKNESAVSVEDIDKLIKQLCSLKVNGPAISQLLDTQIKSKAKSHTFNEKVINTVSAATSKLSGFRVY</sequence>
<reference evidence="3" key="1">
    <citation type="submission" date="2020-11" db="EMBL/GenBank/DDBJ databases">
        <authorList>
            <person name="Tran Van P."/>
        </authorList>
    </citation>
    <scope>NUCLEOTIDE SEQUENCE</scope>
</reference>
<evidence type="ECO:0000313" key="4">
    <source>
        <dbReference type="Proteomes" id="UP000728032"/>
    </source>
</evidence>
<proteinExistence type="predicted"/>
<dbReference type="AlphaFoldDB" id="A0A7R9QF82"/>
<dbReference type="EMBL" id="OC916268">
    <property type="protein sequence ID" value="CAD7643709.1"/>
    <property type="molecule type" value="Genomic_DNA"/>
</dbReference>
<organism evidence="3">
    <name type="scientific">Oppiella nova</name>
    <dbReference type="NCBI Taxonomy" id="334625"/>
    <lineage>
        <taxon>Eukaryota</taxon>
        <taxon>Metazoa</taxon>
        <taxon>Ecdysozoa</taxon>
        <taxon>Arthropoda</taxon>
        <taxon>Chelicerata</taxon>
        <taxon>Arachnida</taxon>
        <taxon>Acari</taxon>
        <taxon>Acariformes</taxon>
        <taxon>Sarcoptiformes</taxon>
        <taxon>Oribatida</taxon>
        <taxon>Brachypylina</taxon>
        <taxon>Oppioidea</taxon>
        <taxon>Oppiidae</taxon>
        <taxon>Oppiella</taxon>
    </lineage>
</organism>
<dbReference type="EMBL" id="CAJPVJ010001443">
    <property type="protein sequence ID" value="CAG2164728.1"/>
    <property type="molecule type" value="Genomic_DNA"/>
</dbReference>
<evidence type="ECO:0000256" key="1">
    <source>
        <dbReference type="SAM" id="Coils"/>
    </source>
</evidence>
<evidence type="ECO:0000259" key="2">
    <source>
        <dbReference type="Pfam" id="PF26633"/>
    </source>
</evidence>
<dbReference type="Pfam" id="PF26633">
    <property type="entry name" value="DUF8206"/>
    <property type="match status" value="1"/>
</dbReference>
<keyword evidence="1" id="KW-0175">Coiled coil</keyword>